<evidence type="ECO:0000313" key="2">
    <source>
        <dbReference type="Proteomes" id="UP000269289"/>
    </source>
</evidence>
<accession>A0A3M2J9W9</accession>
<protein>
    <recommendedName>
        <fullName evidence="3">Roadblock/LC7 domain-containing protein</fullName>
    </recommendedName>
</protein>
<dbReference type="RefSeq" id="WP_122149786.1">
    <property type="nucleotide sequence ID" value="NZ_RFFI01000068.1"/>
</dbReference>
<dbReference type="OrthoDB" id="3781969at2"/>
<evidence type="ECO:0008006" key="3">
    <source>
        <dbReference type="Google" id="ProtNLM"/>
    </source>
</evidence>
<comment type="caution">
    <text evidence="1">The sequence shown here is derived from an EMBL/GenBank/DDBJ whole genome shotgun (WGS) entry which is preliminary data.</text>
</comment>
<sequence>MANVDSTLTSAMAIEGAIAVALVDYDSGMILGSAGTGLDLDLAAAGNTDVVRAKMRTLQSLGLNDGIEDILITLSSQMHLIRLLQSDHGQGLFLYLALDRSRANLAMARRQLLNLERDLAI</sequence>
<proteinExistence type="predicted"/>
<organism evidence="1 2">
    <name type="scientific">Cellulomonas triticagri</name>
    <dbReference type="NCBI Taxonomy" id="2483352"/>
    <lineage>
        <taxon>Bacteria</taxon>
        <taxon>Bacillati</taxon>
        <taxon>Actinomycetota</taxon>
        <taxon>Actinomycetes</taxon>
        <taxon>Micrococcales</taxon>
        <taxon>Cellulomonadaceae</taxon>
        <taxon>Cellulomonas</taxon>
    </lineage>
</organism>
<reference evidence="1 2" key="1">
    <citation type="submission" date="2018-10" db="EMBL/GenBank/DDBJ databases">
        <title>Isolation, diversity and antifungal activity of actinobacteria from wheat.</title>
        <authorList>
            <person name="Han C."/>
        </authorList>
    </citation>
    <scope>NUCLEOTIDE SEQUENCE [LARGE SCALE GENOMIC DNA]</scope>
    <source>
        <strain evidence="1 2">NEAU-YY56</strain>
    </source>
</reference>
<dbReference type="AlphaFoldDB" id="A0A3M2J9W9"/>
<dbReference type="EMBL" id="RFFI01000068">
    <property type="protein sequence ID" value="RMI08881.1"/>
    <property type="molecule type" value="Genomic_DNA"/>
</dbReference>
<keyword evidence="2" id="KW-1185">Reference proteome</keyword>
<dbReference type="Proteomes" id="UP000269289">
    <property type="component" value="Unassembled WGS sequence"/>
</dbReference>
<evidence type="ECO:0000313" key="1">
    <source>
        <dbReference type="EMBL" id="RMI08881.1"/>
    </source>
</evidence>
<name>A0A3M2J9W9_9CELL</name>
<gene>
    <name evidence="1" type="ORF">EBM89_12680</name>
</gene>